<sequence length="93" mass="10924">MNRFVPSEFPLQMLHMNEQFPIYPYLHFWINPIDRNSATKYQGFSSTLQVYCPSPLDPSTDTDKPCNNRFLHQMPPDVILAALMKYNNKKICI</sequence>
<comment type="caution">
    <text evidence="1">The sequence shown here is derived from an EMBL/GenBank/DDBJ whole genome shotgun (WGS) entry which is preliminary data.</text>
</comment>
<dbReference type="Proteomes" id="UP000824120">
    <property type="component" value="Chromosome 3"/>
</dbReference>
<accession>A0A9J6A1L9</accession>
<keyword evidence="2" id="KW-1185">Reference proteome</keyword>
<evidence type="ECO:0000313" key="1">
    <source>
        <dbReference type="EMBL" id="KAG5618060.1"/>
    </source>
</evidence>
<gene>
    <name evidence="1" type="ORF">H5410_017884</name>
</gene>
<dbReference type="EMBL" id="JACXVP010000003">
    <property type="protein sequence ID" value="KAG5618060.1"/>
    <property type="molecule type" value="Genomic_DNA"/>
</dbReference>
<reference evidence="1 2" key="1">
    <citation type="submission" date="2020-09" db="EMBL/GenBank/DDBJ databases">
        <title>De no assembly of potato wild relative species, Solanum commersonii.</title>
        <authorList>
            <person name="Cho K."/>
        </authorList>
    </citation>
    <scope>NUCLEOTIDE SEQUENCE [LARGE SCALE GENOMIC DNA]</scope>
    <source>
        <strain evidence="1">LZ3.2</strain>
        <tissue evidence="1">Leaf</tissue>
    </source>
</reference>
<organism evidence="1 2">
    <name type="scientific">Solanum commersonii</name>
    <name type="common">Commerson's wild potato</name>
    <name type="synonym">Commerson's nightshade</name>
    <dbReference type="NCBI Taxonomy" id="4109"/>
    <lineage>
        <taxon>Eukaryota</taxon>
        <taxon>Viridiplantae</taxon>
        <taxon>Streptophyta</taxon>
        <taxon>Embryophyta</taxon>
        <taxon>Tracheophyta</taxon>
        <taxon>Spermatophyta</taxon>
        <taxon>Magnoliopsida</taxon>
        <taxon>eudicotyledons</taxon>
        <taxon>Gunneridae</taxon>
        <taxon>Pentapetalae</taxon>
        <taxon>asterids</taxon>
        <taxon>lamiids</taxon>
        <taxon>Solanales</taxon>
        <taxon>Solanaceae</taxon>
        <taxon>Solanoideae</taxon>
        <taxon>Solaneae</taxon>
        <taxon>Solanum</taxon>
    </lineage>
</organism>
<proteinExistence type="predicted"/>
<name>A0A9J6A1L9_SOLCO</name>
<dbReference type="AlphaFoldDB" id="A0A9J6A1L9"/>
<protein>
    <submittedName>
        <fullName evidence="1">Uncharacterized protein</fullName>
    </submittedName>
</protein>
<evidence type="ECO:0000313" key="2">
    <source>
        <dbReference type="Proteomes" id="UP000824120"/>
    </source>
</evidence>